<dbReference type="Proteomes" id="UP000183997">
    <property type="component" value="Unassembled WGS sequence"/>
</dbReference>
<evidence type="ECO:0000313" key="2">
    <source>
        <dbReference type="Proteomes" id="UP000183997"/>
    </source>
</evidence>
<dbReference type="AlphaFoldDB" id="A0A1M6XE45"/>
<accession>A0A1M6XE45</accession>
<gene>
    <name evidence="1" type="ORF">SAMN02745123_03993</name>
</gene>
<evidence type="ECO:0000313" key="1">
    <source>
        <dbReference type="EMBL" id="SHL04119.1"/>
    </source>
</evidence>
<name>A0A1M6XE45_9FIRM</name>
<dbReference type="OrthoDB" id="893918at2"/>
<proteinExistence type="predicted"/>
<reference evidence="2" key="1">
    <citation type="submission" date="2016-11" db="EMBL/GenBank/DDBJ databases">
        <authorList>
            <person name="Varghese N."/>
            <person name="Submissions S."/>
        </authorList>
    </citation>
    <scope>NUCLEOTIDE SEQUENCE [LARGE SCALE GENOMIC DNA]</scope>
    <source>
        <strain evidence="2">DSM 10349</strain>
    </source>
</reference>
<dbReference type="InterPro" id="IPR025459">
    <property type="entry name" value="DUF4279"/>
</dbReference>
<keyword evidence="2" id="KW-1185">Reference proteome</keyword>
<protein>
    <submittedName>
        <fullName evidence="1">Uncharacterized protein</fullName>
    </submittedName>
</protein>
<organism evidence="1 2">
    <name type="scientific">Desulforamulus aeronauticus DSM 10349</name>
    <dbReference type="NCBI Taxonomy" id="1121421"/>
    <lineage>
        <taxon>Bacteria</taxon>
        <taxon>Bacillati</taxon>
        <taxon>Bacillota</taxon>
        <taxon>Clostridia</taxon>
        <taxon>Eubacteriales</taxon>
        <taxon>Peptococcaceae</taxon>
        <taxon>Desulforamulus</taxon>
    </lineage>
</organism>
<dbReference type="EMBL" id="FRAR01000045">
    <property type="protein sequence ID" value="SHL04119.1"/>
    <property type="molecule type" value="Genomic_DNA"/>
</dbReference>
<dbReference type="STRING" id="1121421.SAMN02745123_03993"/>
<sequence length="65" mass="7579">MDKTNIMVEFCILGDDFNPEEVTSKLLIEPREQYLKGSRSTRNIERKETCWSISTGYVETLLVSY</sequence>
<dbReference type="Pfam" id="PF14106">
    <property type="entry name" value="DUF4279"/>
    <property type="match status" value="1"/>
</dbReference>